<feature type="domain" description="EAL" evidence="2">
    <location>
        <begin position="273"/>
        <end position="527"/>
    </location>
</feature>
<evidence type="ECO:0000259" key="2">
    <source>
        <dbReference type="PROSITE" id="PS50883"/>
    </source>
</evidence>
<feature type="transmembrane region" description="Helical" evidence="1">
    <location>
        <begin position="65"/>
        <end position="85"/>
    </location>
</feature>
<dbReference type="InterPro" id="IPR000160">
    <property type="entry name" value="GGDEF_dom"/>
</dbReference>
<dbReference type="SMART" id="SM00267">
    <property type="entry name" value="GGDEF"/>
    <property type="match status" value="1"/>
</dbReference>
<evidence type="ECO:0000256" key="1">
    <source>
        <dbReference type="SAM" id="Phobius"/>
    </source>
</evidence>
<dbReference type="SUPFAM" id="SSF55073">
    <property type="entry name" value="Nucleotide cyclase"/>
    <property type="match status" value="1"/>
</dbReference>
<dbReference type="CDD" id="cd01949">
    <property type="entry name" value="GGDEF"/>
    <property type="match status" value="1"/>
</dbReference>
<keyword evidence="1" id="KW-0472">Membrane</keyword>
<gene>
    <name evidence="4" type="ORF">AB0763_03065</name>
</gene>
<dbReference type="PROSITE" id="PS50883">
    <property type="entry name" value="EAL"/>
    <property type="match status" value="1"/>
</dbReference>
<evidence type="ECO:0000313" key="4">
    <source>
        <dbReference type="EMBL" id="XDK25643.1"/>
    </source>
</evidence>
<name>A0AB39HIH1_9VIBR</name>
<dbReference type="PANTHER" id="PTHR33121">
    <property type="entry name" value="CYCLIC DI-GMP PHOSPHODIESTERASE PDEF"/>
    <property type="match status" value="1"/>
</dbReference>
<keyword evidence="1" id="KW-0812">Transmembrane</keyword>
<accession>A0AB39HIH1</accession>
<dbReference type="Pfam" id="PF00563">
    <property type="entry name" value="EAL"/>
    <property type="match status" value="1"/>
</dbReference>
<protein>
    <submittedName>
        <fullName evidence="4">Bifunctional diguanylate cyclase/phosphodiesterase</fullName>
    </submittedName>
</protein>
<reference evidence="4" key="1">
    <citation type="submission" date="2024-07" db="EMBL/GenBank/DDBJ databases">
        <title>Genome Analysis of a Potential Novel Vibrio Species Secreting pH- and Thermo-stable Alginate Lyase and its Application in Producing Alginate Oligosaccharides.</title>
        <authorList>
            <person name="Huang H."/>
            <person name="Bao K."/>
        </authorList>
    </citation>
    <scope>NUCLEOTIDE SEQUENCE</scope>
    <source>
        <strain evidence="4">HB236076</strain>
    </source>
</reference>
<proteinExistence type="predicted"/>
<dbReference type="SUPFAM" id="SSF141868">
    <property type="entry name" value="EAL domain-like"/>
    <property type="match status" value="1"/>
</dbReference>
<dbReference type="RefSeq" id="WP_306101085.1">
    <property type="nucleotide sequence ID" value="NZ_CP162601.1"/>
</dbReference>
<dbReference type="EMBL" id="CP162601">
    <property type="protein sequence ID" value="XDK25643.1"/>
    <property type="molecule type" value="Genomic_DNA"/>
</dbReference>
<feature type="transmembrane region" description="Helical" evidence="1">
    <location>
        <begin position="37"/>
        <end position="58"/>
    </location>
</feature>
<dbReference type="PANTHER" id="PTHR33121:SF70">
    <property type="entry name" value="SIGNALING PROTEIN YKOW"/>
    <property type="match status" value="1"/>
</dbReference>
<dbReference type="PROSITE" id="PS50887">
    <property type="entry name" value="GGDEF"/>
    <property type="match status" value="1"/>
</dbReference>
<dbReference type="InterPro" id="IPR043128">
    <property type="entry name" value="Rev_trsase/Diguanyl_cyclase"/>
</dbReference>
<sequence length="535" mass="60436">MQLLIIGLLLVGLMFLLCTLRETTRICRRTALPQWRFLWAFVALFILGYLGCIGYFLIMPFNSFYLVFALIMFLGGVFACLITGLSRTSLDKISQSAEQAYFHAHHDSLTGLKNRKAFIDDTNKLIDENGAFVLLLIDLNQFKQINDGLGHYFGDKVLSIIADRLSAQLKPGCMLYRMGGDEFTLVWRDELEKTPFSLEQLIDAIHVSLAPSILVEDHSFTIGASIGISCFPHCSQTLEQLLQRADIAMYHSKRQHLPYAIFNEALEQGVKQRLEIAAKIKQALKNDEFELYFQPLVCMKSQTIEGAELLIRWPQPDGTFIGPDIFIPIAEQTDMIGDITTWVLGRCLRDQTWLAERGFKGILHFNLSAKDLHQPKLVEQLSQAIAQYPEMVAQHLILEVTESDMMTDVEQVTLHMNHLAKLGFTFSIDDFGTGYSSLSLLRKLPVSQLKIDRSFVQNMLNNHADRSIVESVIYLAKALGFSVVAEGVETLEASQQLMQLGCDFQQGYYFSPAVPKAAFWDYCQAYKHQVNASSA</sequence>
<feature type="domain" description="GGDEF" evidence="3">
    <location>
        <begin position="130"/>
        <end position="264"/>
    </location>
</feature>
<dbReference type="KEGG" id="vih:AB0763_03065"/>
<dbReference type="CDD" id="cd01948">
    <property type="entry name" value="EAL"/>
    <property type="match status" value="1"/>
</dbReference>
<dbReference type="AlphaFoldDB" id="A0AB39HIH1"/>
<dbReference type="Gene3D" id="3.20.20.450">
    <property type="entry name" value="EAL domain"/>
    <property type="match status" value="1"/>
</dbReference>
<keyword evidence="1" id="KW-1133">Transmembrane helix</keyword>
<dbReference type="Pfam" id="PF00990">
    <property type="entry name" value="GGDEF"/>
    <property type="match status" value="1"/>
</dbReference>
<dbReference type="NCBIfam" id="TIGR00254">
    <property type="entry name" value="GGDEF"/>
    <property type="match status" value="1"/>
</dbReference>
<organism evidence="4">
    <name type="scientific">Vibrio sp. HB236076</name>
    <dbReference type="NCBI Taxonomy" id="3232307"/>
    <lineage>
        <taxon>Bacteria</taxon>
        <taxon>Pseudomonadati</taxon>
        <taxon>Pseudomonadota</taxon>
        <taxon>Gammaproteobacteria</taxon>
        <taxon>Vibrionales</taxon>
        <taxon>Vibrionaceae</taxon>
        <taxon>Vibrio</taxon>
    </lineage>
</organism>
<dbReference type="InterPro" id="IPR050706">
    <property type="entry name" value="Cyclic-di-GMP_PDE-like"/>
</dbReference>
<dbReference type="InterPro" id="IPR035919">
    <property type="entry name" value="EAL_sf"/>
</dbReference>
<dbReference type="InterPro" id="IPR029787">
    <property type="entry name" value="Nucleotide_cyclase"/>
</dbReference>
<dbReference type="GO" id="GO:0071111">
    <property type="term" value="F:cyclic-guanylate-specific phosphodiesterase activity"/>
    <property type="evidence" value="ECO:0007669"/>
    <property type="project" value="InterPro"/>
</dbReference>
<dbReference type="InterPro" id="IPR001633">
    <property type="entry name" value="EAL_dom"/>
</dbReference>
<dbReference type="Gene3D" id="3.30.70.270">
    <property type="match status" value="1"/>
</dbReference>
<dbReference type="SMART" id="SM00052">
    <property type="entry name" value="EAL"/>
    <property type="match status" value="1"/>
</dbReference>
<evidence type="ECO:0000259" key="3">
    <source>
        <dbReference type="PROSITE" id="PS50887"/>
    </source>
</evidence>